<keyword evidence="2" id="KW-0732">Signal</keyword>
<evidence type="ECO:0000313" key="4">
    <source>
        <dbReference type="Proteomes" id="UP000297597"/>
    </source>
</evidence>
<dbReference type="PROSITE" id="PS51257">
    <property type="entry name" value="PROKAR_LIPOPROTEIN"/>
    <property type="match status" value="1"/>
</dbReference>
<evidence type="ECO:0000256" key="1">
    <source>
        <dbReference type="ARBA" id="ARBA00022801"/>
    </source>
</evidence>
<dbReference type="RefSeq" id="WP_243119801.1">
    <property type="nucleotide sequence ID" value="NZ_QFFZ01000019.1"/>
</dbReference>
<proteinExistence type="predicted"/>
<dbReference type="GO" id="GO:0047632">
    <property type="term" value="F:agmatine deiminase activity"/>
    <property type="evidence" value="ECO:0007669"/>
    <property type="project" value="UniProtKB-EC"/>
</dbReference>
<reference evidence="3 4" key="1">
    <citation type="journal article" date="2018" name="Environ. Microbiol.">
        <title>Novel energy conservation strategies and behaviour of Pelotomaculum schinkii driving syntrophic propionate catabolism.</title>
        <authorList>
            <person name="Hidalgo-Ahumada C.A.P."/>
            <person name="Nobu M.K."/>
            <person name="Narihiro T."/>
            <person name="Tamaki H."/>
            <person name="Liu W.T."/>
            <person name="Kamagata Y."/>
            <person name="Stams A.J.M."/>
            <person name="Imachi H."/>
            <person name="Sousa D.Z."/>
        </authorList>
    </citation>
    <scope>NUCLEOTIDE SEQUENCE [LARGE SCALE GENOMIC DNA]</scope>
    <source>
        <strain evidence="3 4">MGP</strain>
    </source>
</reference>
<keyword evidence="4" id="KW-1185">Reference proteome</keyword>
<feature type="signal peptide" evidence="2">
    <location>
        <begin position="1"/>
        <end position="20"/>
    </location>
</feature>
<name>A0A4Y7RPR9_9FIRM</name>
<dbReference type="EC" id="3.5.3.12" evidence="3"/>
<dbReference type="Gene3D" id="3.75.10.10">
    <property type="entry name" value="L-arginine/glycine Amidinotransferase, Chain A"/>
    <property type="match status" value="1"/>
</dbReference>
<dbReference type="Proteomes" id="UP000297597">
    <property type="component" value="Unassembled WGS sequence"/>
</dbReference>
<dbReference type="GO" id="GO:0004668">
    <property type="term" value="F:protein-arginine deiminase activity"/>
    <property type="evidence" value="ECO:0007669"/>
    <property type="project" value="InterPro"/>
</dbReference>
<keyword evidence="1 3" id="KW-0378">Hydrolase</keyword>
<dbReference type="InterPro" id="IPR007466">
    <property type="entry name" value="Peptidyl-Arg-deiminase_porph"/>
</dbReference>
<sequence>MKKPYTIIILVLICTLAASCVKPFNNRAYKKPDYSGGSDPPPYVFPGEFENQQAVWLQWPEGFYSTASLPVYPVFIDIINALDPYVQVNLISQSNEESAQIEELLKANGYSGSNVHYYPINHQSIWARDVGPVFVKDSQGRLSVVDFGFNNYGRGASQDFIDVESQEFRCRLHFTENLTKRAKYPCAAI</sequence>
<evidence type="ECO:0000256" key="2">
    <source>
        <dbReference type="SAM" id="SignalP"/>
    </source>
</evidence>
<dbReference type="EMBL" id="QFFZ01000019">
    <property type="protein sequence ID" value="TEB10995.1"/>
    <property type="molecule type" value="Genomic_DNA"/>
</dbReference>
<comment type="caution">
    <text evidence="3">The sequence shown here is derived from an EMBL/GenBank/DDBJ whole genome shotgun (WGS) entry which is preliminary data.</text>
</comment>
<dbReference type="Pfam" id="PF04371">
    <property type="entry name" value="PAD_porph"/>
    <property type="match status" value="1"/>
</dbReference>
<accession>A0A4Y7RPR9</accession>
<dbReference type="AlphaFoldDB" id="A0A4Y7RPR9"/>
<feature type="chain" id="PRO_5039143717" evidence="2">
    <location>
        <begin position="21"/>
        <end position="189"/>
    </location>
</feature>
<dbReference type="SUPFAM" id="SSF55909">
    <property type="entry name" value="Pentein"/>
    <property type="match status" value="1"/>
</dbReference>
<organism evidence="3 4">
    <name type="scientific">Pelotomaculum propionicicum</name>
    <dbReference type="NCBI Taxonomy" id="258475"/>
    <lineage>
        <taxon>Bacteria</taxon>
        <taxon>Bacillati</taxon>
        <taxon>Bacillota</taxon>
        <taxon>Clostridia</taxon>
        <taxon>Eubacteriales</taxon>
        <taxon>Desulfotomaculaceae</taxon>
        <taxon>Pelotomaculum</taxon>
    </lineage>
</organism>
<gene>
    <name evidence="3" type="primary">aguA_2</name>
    <name evidence="3" type="ORF">Pmgp_02011</name>
</gene>
<dbReference type="PANTHER" id="PTHR31377">
    <property type="entry name" value="AGMATINE DEIMINASE-RELATED"/>
    <property type="match status" value="1"/>
</dbReference>
<evidence type="ECO:0000313" key="3">
    <source>
        <dbReference type="EMBL" id="TEB10995.1"/>
    </source>
</evidence>
<dbReference type="GO" id="GO:0009446">
    <property type="term" value="P:putrescine biosynthetic process"/>
    <property type="evidence" value="ECO:0007669"/>
    <property type="project" value="InterPro"/>
</dbReference>
<protein>
    <submittedName>
        <fullName evidence="3">Putative agmatine deiminase</fullName>
        <ecNumber evidence="3">3.5.3.12</ecNumber>
    </submittedName>
</protein>
<dbReference type="PANTHER" id="PTHR31377:SF0">
    <property type="entry name" value="AGMATINE DEIMINASE-RELATED"/>
    <property type="match status" value="1"/>
</dbReference>